<feature type="compositionally biased region" description="Basic and acidic residues" evidence="1">
    <location>
        <begin position="92"/>
        <end position="101"/>
    </location>
</feature>
<evidence type="ECO:0000313" key="2">
    <source>
        <dbReference type="EMBL" id="KAK7501824.1"/>
    </source>
</evidence>
<keyword evidence="3" id="KW-1185">Reference proteome</keyword>
<name>A0ABD0LQM5_9CAEN</name>
<organism evidence="2 3">
    <name type="scientific">Batillaria attramentaria</name>
    <dbReference type="NCBI Taxonomy" id="370345"/>
    <lineage>
        <taxon>Eukaryota</taxon>
        <taxon>Metazoa</taxon>
        <taxon>Spiralia</taxon>
        <taxon>Lophotrochozoa</taxon>
        <taxon>Mollusca</taxon>
        <taxon>Gastropoda</taxon>
        <taxon>Caenogastropoda</taxon>
        <taxon>Sorbeoconcha</taxon>
        <taxon>Cerithioidea</taxon>
        <taxon>Batillariidae</taxon>
        <taxon>Batillaria</taxon>
    </lineage>
</organism>
<dbReference type="AlphaFoldDB" id="A0ABD0LQM5"/>
<dbReference type="Proteomes" id="UP001519460">
    <property type="component" value="Unassembled WGS sequence"/>
</dbReference>
<reference evidence="2 3" key="1">
    <citation type="journal article" date="2023" name="Sci. Data">
        <title>Genome assembly of the Korean intertidal mud-creeper Batillaria attramentaria.</title>
        <authorList>
            <person name="Patra A.K."/>
            <person name="Ho P.T."/>
            <person name="Jun S."/>
            <person name="Lee S.J."/>
            <person name="Kim Y."/>
            <person name="Won Y.J."/>
        </authorList>
    </citation>
    <scope>NUCLEOTIDE SEQUENCE [LARGE SCALE GENOMIC DNA]</scope>
    <source>
        <strain evidence="2">Wonlab-2016</strain>
    </source>
</reference>
<sequence>MTKGMLGGGGSILRHRSGGWVVISAGDAEMAVVGAMCSVLNWCPLKSPLLSNPDYSETAKLWTKPDLSGSSIPKCTTSSAIASRGLREGEVKLDPDSRLKDPLIPGNVCRSEQR</sequence>
<protein>
    <submittedName>
        <fullName evidence="2">Uncharacterized protein</fullName>
    </submittedName>
</protein>
<proteinExistence type="predicted"/>
<evidence type="ECO:0000256" key="1">
    <source>
        <dbReference type="SAM" id="MobiDB-lite"/>
    </source>
</evidence>
<comment type="caution">
    <text evidence="2">The sequence shown here is derived from an EMBL/GenBank/DDBJ whole genome shotgun (WGS) entry which is preliminary data.</text>
</comment>
<feature type="region of interest" description="Disordered" evidence="1">
    <location>
        <begin position="92"/>
        <end position="114"/>
    </location>
</feature>
<dbReference type="EMBL" id="JACVVK020000029">
    <property type="protein sequence ID" value="KAK7501824.1"/>
    <property type="molecule type" value="Genomic_DNA"/>
</dbReference>
<accession>A0ABD0LQM5</accession>
<evidence type="ECO:0000313" key="3">
    <source>
        <dbReference type="Proteomes" id="UP001519460"/>
    </source>
</evidence>
<gene>
    <name evidence="2" type="ORF">BaRGS_00006910</name>
</gene>